<dbReference type="AlphaFoldDB" id="A0A2Z6QDS4"/>
<dbReference type="GO" id="GO:0007166">
    <property type="term" value="P:cell surface receptor signaling pathway"/>
    <property type="evidence" value="ECO:0007669"/>
    <property type="project" value="InterPro"/>
</dbReference>
<reference evidence="1 2" key="1">
    <citation type="submission" date="2017-11" db="EMBL/GenBank/DDBJ databases">
        <title>The genome of Rhizophagus clarus HR1 reveals common genetic basis of auxotrophy among arbuscular mycorrhizal fungi.</title>
        <authorList>
            <person name="Kobayashi Y."/>
        </authorList>
    </citation>
    <scope>NUCLEOTIDE SEQUENCE [LARGE SCALE GENOMIC DNA]</scope>
    <source>
        <strain evidence="1 2">HR1</strain>
    </source>
</reference>
<evidence type="ECO:0000313" key="1">
    <source>
        <dbReference type="EMBL" id="GBB86702.1"/>
    </source>
</evidence>
<sequence length="142" mass="16257">MVNSFFRNREKVLLLSKAVDASEDVVKLTAELIIDMLGTVTEAIKSISPILTVVISLINEIKKNQDNAQYNKKICDSLFDRVISAKAAAKIIEQRIKESDEKVHTLVYQKNSILGKLHEIFKWVEMGNLKEVYEEHDIPWDI</sequence>
<evidence type="ECO:0000313" key="2">
    <source>
        <dbReference type="Proteomes" id="UP000247702"/>
    </source>
</evidence>
<gene>
    <name evidence="1" type="ORF">RclHR1_13090003</name>
</gene>
<dbReference type="Gene3D" id="1.20.930.20">
    <property type="entry name" value="Adaptor protein Cbl, N-terminal domain"/>
    <property type="match status" value="1"/>
</dbReference>
<proteinExistence type="predicted"/>
<keyword evidence="2" id="KW-1185">Reference proteome</keyword>
<dbReference type="EMBL" id="BEXD01000346">
    <property type="protein sequence ID" value="GBB86702.1"/>
    <property type="molecule type" value="Genomic_DNA"/>
</dbReference>
<dbReference type="Proteomes" id="UP000247702">
    <property type="component" value="Unassembled WGS sequence"/>
</dbReference>
<comment type="caution">
    <text evidence="1">The sequence shown here is derived from an EMBL/GenBank/DDBJ whole genome shotgun (WGS) entry which is preliminary data.</text>
</comment>
<name>A0A2Z6QDS4_9GLOM</name>
<dbReference type="InterPro" id="IPR036537">
    <property type="entry name" value="Adaptor_Cbl_N_dom_sf"/>
</dbReference>
<organism evidence="1 2">
    <name type="scientific">Rhizophagus clarus</name>
    <dbReference type="NCBI Taxonomy" id="94130"/>
    <lineage>
        <taxon>Eukaryota</taxon>
        <taxon>Fungi</taxon>
        <taxon>Fungi incertae sedis</taxon>
        <taxon>Mucoromycota</taxon>
        <taxon>Glomeromycotina</taxon>
        <taxon>Glomeromycetes</taxon>
        <taxon>Glomerales</taxon>
        <taxon>Glomeraceae</taxon>
        <taxon>Rhizophagus</taxon>
    </lineage>
</organism>
<accession>A0A2Z6QDS4</accession>
<protein>
    <submittedName>
        <fullName evidence="1">Uncharacterized protein</fullName>
    </submittedName>
</protein>